<sequence>MNRPARFEGPKKATNVSLNAELVEEAKKLGINVSDACQSGLAAEVKKARDAAWKEENRAAIESWNEYIRKNGMPYDKYRQF</sequence>
<dbReference type="InterPro" id="IPR009956">
    <property type="entry name" value="Post-segregation_anti-tox_CcdA"/>
</dbReference>
<comment type="caution">
    <text evidence="2">The sequence shown here is derived from an EMBL/GenBank/DDBJ whole genome shotgun (WGS) entry which is preliminary data.</text>
</comment>
<evidence type="ECO:0000313" key="3">
    <source>
        <dbReference type="Proteomes" id="UP001500738"/>
    </source>
</evidence>
<reference evidence="3" key="1">
    <citation type="journal article" date="2019" name="Int. J. Syst. Evol. Microbiol.">
        <title>The Global Catalogue of Microorganisms (GCM) 10K type strain sequencing project: providing services to taxonomists for standard genome sequencing and annotation.</title>
        <authorList>
            <consortium name="The Broad Institute Genomics Platform"/>
            <consortium name="The Broad Institute Genome Sequencing Center for Infectious Disease"/>
            <person name="Wu L."/>
            <person name="Ma J."/>
        </authorList>
    </citation>
    <scope>NUCLEOTIDE SEQUENCE [LARGE SCALE GENOMIC DNA]</scope>
    <source>
        <strain evidence="3">JCM 15910</strain>
    </source>
</reference>
<dbReference type="RefSeq" id="WP_082657818.1">
    <property type="nucleotide sequence ID" value="NZ_BAAAFE010000009.1"/>
</dbReference>
<protein>
    <recommendedName>
        <fullName evidence="4">Post-segregation antitoxin CcdA</fullName>
    </recommendedName>
</protein>
<keyword evidence="1" id="KW-1277">Toxin-antitoxin system</keyword>
<dbReference type="EMBL" id="BAAAFE010000009">
    <property type="protein sequence ID" value="GAA0866769.1"/>
    <property type="molecule type" value="Genomic_DNA"/>
</dbReference>
<proteinExistence type="predicted"/>
<evidence type="ECO:0000313" key="2">
    <source>
        <dbReference type="EMBL" id="GAA0866769.1"/>
    </source>
</evidence>
<keyword evidence="3" id="KW-1185">Reference proteome</keyword>
<dbReference type="Proteomes" id="UP001500738">
    <property type="component" value="Unassembled WGS sequence"/>
</dbReference>
<dbReference type="Pfam" id="PF07362">
    <property type="entry name" value="CcdA"/>
    <property type="match status" value="1"/>
</dbReference>
<evidence type="ECO:0008006" key="4">
    <source>
        <dbReference type="Google" id="ProtNLM"/>
    </source>
</evidence>
<gene>
    <name evidence="2" type="ORF">GCM10009115_31460</name>
</gene>
<name>A0ABP3XMK9_9SPHN</name>
<organism evidence="2 3">
    <name type="scientific">Sphingopyxis soli</name>
    <dbReference type="NCBI Taxonomy" id="592051"/>
    <lineage>
        <taxon>Bacteria</taxon>
        <taxon>Pseudomonadati</taxon>
        <taxon>Pseudomonadota</taxon>
        <taxon>Alphaproteobacteria</taxon>
        <taxon>Sphingomonadales</taxon>
        <taxon>Sphingomonadaceae</taxon>
        <taxon>Sphingopyxis</taxon>
    </lineage>
</organism>
<accession>A0ABP3XMK9</accession>
<evidence type="ECO:0000256" key="1">
    <source>
        <dbReference type="ARBA" id="ARBA00022649"/>
    </source>
</evidence>